<reference evidence="6" key="1">
    <citation type="submission" date="2021-10" db="EMBL/GenBank/DDBJ databases">
        <title>Anaerobic single-cell dispensing facilitates the cultivation of human gut bacteria.</title>
        <authorList>
            <person name="Afrizal A."/>
        </authorList>
    </citation>
    <scope>NUCLEOTIDE SEQUENCE</scope>
    <source>
        <strain evidence="6">CLA-AA-H250</strain>
    </source>
</reference>
<evidence type="ECO:0000256" key="2">
    <source>
        <dbReference type="ARBA" id="ARBA00023125"/>
    </source>
</evidence>
<dbReference type="EMBL" id="JAJEQC010000001">
    <property type="protein sequence ID" value="MCC2135427.1"/>
    <property type="molecule type" value="Genomic_DNA"/>
</dbReference>
<proteinExistence type="predicted"/>
<dbReference type="CDD" id="cd00038">
    <property type="entry name" value="CAP_ED"/>
    <property type="match status" value="1"/>
</dbReference>
<keyword evidence="1" id="KW-0805">Transcription regulation</keyword>
<dbReference type="Pfam" id="PF13545">
    <property type="entry name" value="HTH_Crp_2"/>
    <property type="match status" value="1"/>
</dbReference>
<accession>A0AAE3AFT5</accession>
<dbReference type="Proteomes" id="UP001199424">
    <property type="component" value="Unassembled WGS sequence"/>
</dbReference>
<evidence type="ECO:0000256" key="3">
    <source>
        <dbReference type="ARBA" id="ARBA00023163"/>
    </source>
</evidence>
<dbReference type="PROSITE" id="PS50042">
    <property type="entry name" value="CNMP_BINDING_3"/>
    <property type="match status" value="1"/>
</dbReference>
<feature type="domain" description="HTH crp-type" evidence="5">
    <location>
        <begin position="138"/>
        <end position="206"/>
    </location>
</feature>
<dbReference type="InterPro" id="IPR036390">
    <property type="entry name" value="WH_DNA-bd_sf"/>
</dbReference>
<name>A0AAE3AFT5_9FIRM</name>
<evidence type="ECO:0000313" key="6">
    <source>
        <dbReference type="EMBL" id="MCC2135427.1"/>
    </source>
</evidence>
<keyword evidence="3" id="KW-0804">Transcription</keyword>
<gene>
    <name evidence="6" type="ORF">LKD31_00115</name>
</gene>
<organism evidence="6 7">
    <name type="scientific">Hominenteromicrobium mulieris</name>
    <dbReference type="NCBI Taxonomy" id="2885357"/>
    <lineage>
        <taxon>Bacteria</taxon>
        <taxon>Bacillati</taxon>
        <taxon>Bacillota</taxon>
        <taxon>Clostridia</taxon>
        <taxon>Eubacteriales</taxon>
        <taxon>Oscillospiraceae</taxon>
        <taxon>Hominenteromicrobium</taxon>
    </lineage>
</organism>
<dbReference type="Gene3D" id="2.60.120.10">
    <property type="entry name" value="Jelly Rolls"/>
    <property type="match status" value="1"/>
</dbReference>
<evidence type="ECO:0000313" key="7">
    <source>
        <dbReference type="Proteomes" id="UP001199424"/>
    </source>
</evidence>
<dbReference type="InterPro" id="IPR012318">
    <property type="entry name" value="HTH_CRP"/>
</dbReference>
<dbReference type="SUPFAM" id="SSF46785">
    <property type="entry name" value="Winged helix' DNA-binding domain"/>
    <property type="match status" value="1"/>
</dbReference>
<evidence type="ECO:0000256" key="1">
    <source>
        <dbReference type="ARBA" id="ARBA00023015"/>
    </source>
</evidence>
<comment type="caution">
    <text evidence="6">The sequence shown here is derived from an EMBL/GenBank/DDBJ whole genome shotgun (WGS) entry which is preliminary data.</text>
</comment>
<evidence type="ECO:0000259" key="5">
    <source>
        <dbReference type="PROSITE" id="PS51063"/>
    </source>
</evidence>
<dbReference type="InterPro" id="IPR014710">
    <property type="entry name" value="RmlC-like_jellyroll"/>
</dbReference>
<dbReference type="GO" id="GO:0006355">
    <property type="term" value="P:regulation of DNA-templated transcription"/>
    <property type="evidence" value="ECO:0007669"/>
    <property type="project" value="InterPro"/>
</dbReference>
<evidence type="ECO:0000259" key="4">
    <source>
        <dbReference type="PROSITE" id="PS50042"/>
    </source>
</evidence>
<keyword evidence="7" id="KW-1185">Reference proteome</keyword>
<dbReference type="SUPFAM" id="SSF51206">
    <property type="entry name" value="cAMP-binding domain-like"/>
    <property type="match status" value="1"/>
</dbReference>
<dbReference type="PROSITE" id="PS51063">
    <property type="entry name" value="HTH_CRP_2"/>
    <property type="match status" value="1"/>
</dbReference>
<sequence>MPAGDFGVLLEHLKTETRSYKKGDLICHAGEHTNALGIVLTGSVTIESDDIFGNRSVLDKVGPGQVFAETYACVPNEPMLVNVAAAENCTVLFLKTAQILSPCAVNCGHHGKLIENLLLVSAQKNLSLSRRIFHTAPKTIRGRLISYLSFQAIRENSDSFTIPFNRQQLADYLSVDRSALSKEMGKMRDEGILNFSKNHFELKRTS</sequence>
<dbReference type="GO" id="GO:0003677">
    <property type="term" value="F:DNA binding"/>
    <property type="evidence" value="ECO:0007669"/>
    <property type="project" value="UniProtKB-KW"/>
</dbReference>
<feature type="domain" description="Cyclic nucleotide-binding" evidence="4">
    <location>
        <begin position="16"/>
        <end position="94"/>
    </location>
</feature>
<dbReference type="InterPro" id="IPR018490">
    <property type="entry name" value="cNMP-bd_dom_sf"/>
</dbReference>
<protein>
    <submittedName>
        <fullName evidence="6">Crp/Fnr family transcriptional regulator</fullName>
    </submittedName>
</protein>
<dbReference type="InterPro" id="IPR000595">
    <property type="entry name" value="cNMP-bd_dom"/>
</dbReference>
<dbReference type="Pfam" id="PF00027">
    <property type="entry name" value="cNMP_binding"/>
    <property type="match status" value="1"/>
</dbReference>
<dbReference type="AlphaFoldDB" id="A0AAE3AFT5"/>
<keyword evidence="2" id="KW-0238">DNA-binding</keyword>